<feature type="compositionally biased region" description="Pro residues" evidence="1">
    <location>
        <begin position="47"/>
        <end position="63"/>
    </location>
</feature>
<dbReference type="GeneID" id="113431315"/>
<proteinExistence type="predicted"/>
<dbReference type="KEGG" id="nss:113431315"/>
<accession>A0A6J1W2E6</accession>
<name>A0A6J1W2E6_9SAUR</name>
<evidence type="ECO:0000313" key="2">
    <source>
        <dbReference type="Proteomes" id="UP000504612"/>
    </source>
</evidence>
<gene>
    <name evidence="3" type="primary">LOC113431315</name>
</gene>
<dbReference type="RefSeq" id="XP_026549431.1">
    <property type="nucleotide sequence ID" value="XM_026693646.1"/>
</dbReference>
<protein>
    <submittedName>
        <fullName evidence="3">Lysine-specific demethylase 6B-like</fullName>
    </submittedName>
</protein>
<sequence>AQLWNFHAGGSSHHRHKVLPPLQQVWNLLHLEKRNFSAKRNPQLKRPGPPMEPPVVQPIPPVQHPAHSCHGEEMPAPMKRRRSTSPDQNGGNGVGQHLSGHGAPGNPHYQLPKPGLWNPLHGDPWGQERKNMAAPDRQVRRTPPPLYS</sequence>
<feature type="region of interest" description="Disordered" evidence="1">
    <location>
        <begin position="39"/>
        <end position="148"/>
    </location>
</feature>
<evidence type="ECO:0000313" key="3">
    <source>
        <dbReference type="RefSeq" id="XP_026549431.1"/>
    </source>
</evidence>
<organism evidence="2 3">
    <name type="scientific">Notechis scutatus</name>
    <name type="common">mainland tiger snake</name>
    <dbReference type="NCBI Taxonomy" id="8663"/>
    <lineage>
        <taxon>Eukaryota</taxon>
        <taxon>Metazoa</taxon>
        <taxon>Chordata</taxon>
        <taxon>Craniata</taxon>
        <taxon>Vertebrata</taxon>
        <taxon>Euteleostomi</taxon>
        <taxon>Lepidosauria</taxon>
        <taxon>Squamata</taxon>
        <taxon>Bifurcata</taxon>
        <taxon>Unidentata</taxon>
        <taxon>Episquamata</taxon>
        <taxon>Toxicofera</taxon>
        <taxon>Serpentes</taxon>
        <taxon>Colubroidea</taxon>
        <taxon>Elapidae</taxon>
        <taxon>Hydrophiinae</taxon>
        <taxon>Notechis</taxon>
    </lineage>
</organism>
<feature type="non-terminal residue" evidence="3">
    <location>
        <position position="1"/>
    </location>
</feature>
<evidence type="ECO:0000256" key="1">
    <source>
        <dbReference type="SAM" id="MobiDB-lite"/>
    </source>
</evidence>
<dbReference type="AlphaFoldDB" id="A0A6J1W2E6"/>
<reference evidence="3" key="1">
    <citation type="submission" date="2025-08" db="UniProtKB">
        <authorList>
            <consortium name="RefSeq"/>
        </authorList>
    </citation>
    <scope>IDENTIFICATION</scope>
</reference>
<dbReference type="Proteomes" id="UP000504612">
    <property type="component" value="Unplaced"/>
</dbReference>
<keyword evidence="2" id="KW-1185">Reference proteome</keyword>